<dbReference type="InterPro" id="IPR003439">
    <property type="entry name" value="ABC_transporter-like_ATP-bd"/>
</dbReference>
<dbReference type="GO" id="GO:0006817">
    <property type="term" value="P:phosphate ion transport"/>
    <property type="evidence" value="ECO:0007669"/>
    <property type="project" value="UniProtKB-KW"/>
</dbReference>
<reference evidence="11" key="1">
    <citation type="journal article" date="2021" name="PeerJ">
        <title>Extensive microbial diversity within the chicken gut microbiome revealed by metagenomics and culture.</title>
        <authorList>
            <person name="Gilroy R."/>
            <person name="Ravi A."/>
            <person name="Getino M."/>
            <person name="Pursley I."/>
            <person name="Horton D.L."/>
            <person name="Alikhan N.F."/>
            <person name="Baker D."/>
            <person name="Gharbi K."/>
            <person name="Hall N."/>
            <person name="Watson M."/>
            <person name="Adriaenssens E.M."/>
            <person name="Foster-Nyarko E."/>
            <person name="Jarju S."/>
            <person name="Secka A."/>
            <person name="Antonio M."/>
            <person name="Oren A."/>
            <person name="Chaudhuri R.R."/>
            <person name="La Ragione R."/>
            <person name="Hildebrand F."/>
            <person name="Pallen M.J."/>
        </authorList>
    </citation>
    <scope>NUCLEOTIDE SEQUENCE</scope>
    <source>
        <strain evidence="11">F6-686</strain>
    </source>
</reference>
<evidence type="ECO:0000256" key="3">
    <source>
        <dbReference type="ARBA" id="ARBA00022475"/>
    </source>
</evidence>
<keyword evidence="6" id="KW-0547">Nucleotide-binding</keyword>
<sequence>MAIIELKHVAYQVKNKHILQNVSFTVQKNDFLTLVGPSGAGKSTILKLIANLMNPSAGEIRYHNKNINEFDPIAYRRQVSYCFQQPSLFGKTVKDNLLFPYQIRKKEADQNHLVDLLNRVDLENDFLDKEITALSGGEKQRIALIRNLVFLPEVLLLDEVTTGLDENSKAIVHQLIKAVHEQGITIIQVTHDQSEIKTANNIVQIKKGGVQL</sequence>
<feature type="domain" description="ABC transporter" evidence="10">
    <location>
        <begin position="4"/>
        <end position="212"/>
    </location>
</feature>
<dbReference type="PROSITE" id="PS50893">
    <property type="entry name" value="ABC_TRANSPORTER_2"/>
    <property type="match status" value="1"/>
</dbReference>
<evidence type="ECO:0000313" key="11">
    <source>
        <dbReference type="EMBL" id="MBU3828261.1"/>
    </source>
</evidence>
<evidence type="ECO:0000256" key="1">
    <source>
        <dbReference type="ARBA" id="ARBA00004202"/>
    </source>
</evidence>
<dbReference type="SMART" id="SM00382">
    <property type="entry name" value="AAA"/>
    <property type="match status" value="1"/>
</dbReference>
<dbReference type="SUPFAM" id="SSF52540">
    <property type="entry name" value="P-loop containing nucleoside triphosphate hydrolases"/>
    <property type="match status" value="1"/>
</dbReference>
<comment type="subcellular location">
    <subcellularLocation>
        <location evidence="1">Cell membrane</location>
        <topology evidence="1">Peripheral membrane protein</topology>
    </subcellularLocation>
</comment>
<reference evidence="11" key="2">
    <citation type="submission" date="2021-04" db="EMBL/GenBank/DDBJ databases">
        <authorList>
            <person name="Gilroy R."/>
        </authorList>
    </citation>
    <scope>NUCLEOTIDE SEQUENCE</scope>
    <source>
        <strain evidence="11">F6-686</strain>
    </source>
</reference>
<dbReference type="InterPro" id="IPR015856">
    <property type="entry name" value="ABC_transpr_CbiO/EcfA_su"/>
</dbReference>
<protein>
    <submittedName>
        <fullName evidence="11">ATP-binding cassette domain-containing protein</fullName>
    </submittedName>
</protein>
<evidence type="ECO:0000313" key="12">
    <source>
        <dbReference type="Proteomes" id="UP000823844"/>
    </source>
</evidence>
<dbReference type="GO" id="GO:0005886">
    <property type="term" value="C:plasma membrane"/>
    <property type="evidence" value="ECO:0007669"/>
    <property type="project" value="UniProtKB-SubCell"/>
</dbReference>
<keyword evidence="3" id="KW-1003">Cell membrane</keyword>
<dbReference type="InterPro" id="IPR027417">
    <property type="entry name" value="P-loop_NTPase"/>
</dbReference>
<evidence type="ECO:0000256" key="2">
    <source>
        <dbReference type="ARBA" id="ARBA00022448"/>
    </source>
</evidence>
<gene>
    <name evidence="11" type="ORF">H9806_03835</name>
</gene>
<keyword evidence="4" id="KW-0997">Cell inner membrane</keyword>
<dbReference type="Pfam" id="PF00005">
    <property type="entry name" value="ABC_tran"/>
    <property type="match status" value="1"/>
</dbReference>
<keyword evidence="7 11" id="KW-0067">ATP-binding</keyword>
<dbReference type="CDD" id="cd03225">
    <property type="entry name" value="ABC_cobalt_CbiO_domain1"/>
    <property type="match status" value="1"/>
</dbReference>
<dbReference type="AlphaFoldDB" id="A0A9E2NTF6"/>
<dbReference type="EMBL" id="JAHLFT010000048">
    <property type="protein sequence ID" value="MBU3828261.1"/>
    <property type="molecule type" value="Genomic_DNA"/>
</dbReference>
<dbReference type="InterPro" id="IPR017871">
    <property type="entry name" value="ABC_transporter-like_CS"/>
</dbReference>
<dbReference type="PANTHER" id="PTHR43423:SF12">
    <property type="entry name" value="IRON EXPORT ATP-BINDING PROTEIN FETA-RELATED"/>
    <property type="match status" value="1"/>
</dbReference>
<evidence type="ECO:0000256" key="5">
    <source>
        <dbReference type="ARBA" id="ARBA00022592"/>
    </source>
</evidence>
<dbReference type="Proteomes" id="UP000823844">
    <property type="component" value="Unassembled WGS sequence"/>
</dbReference>
<dbReference type="InterPro" id="IPR003593">
    <property type="entry name" value="AAA+_ATPase"/>
</dbReference>
<evidence type="ECO:0000256" key="9">
    <source>
        <dbReference type="ARBA" id="ARBA00023136"/>
    </source>
</evidence>
<evidence type="ECO:0000256" key="6">
    <source>
        <dbReference type="ARBA" id="ARBA00022741"/>
    </source>
</evidence>
<proteinExistence type="predicted"/>
<keyword evidence="9" id="KW-0472">Membrane</keyword>
<keyword evidence="5" id="KW-0592">Phosphate transport</keyword>
<organism evidence="11 12">
    <name type="scientific">Candidatus Lactobacillus pullistercoris</name>
    <dbReference type="NCBI Taxonomy" id="2838636"/>
    <lineage>
        <taxon>Bacteria</taxon>
        <taxon>Bacillati</taxon>
        <taxon>Bacillota</taxon>
        <taxon>Bacilli</taxon>
        <taxon>Lactobacillales</taxon>
        <taxon>Lactobacillaceae</taxon>
        <taxon>Lactobacillus</taxon>
    </lineage>
</organism>
<keyword evidence="2" id="KW-0813">Transport</keyword>
<evidence type="ECO:0000259" key="10">
    <source>
        <dbReference type="PROSITE" id="PS50893"/>
    </source>
</evidence>
<keyword evidence="8" id="KW-1278">Translocase</keyword>
<evidence type="ECO:0000256" key="7">
    <source>
        <dbReference type="ARBA" id="ARBA00022840"/>
    </source>
</evidence>
<dbReference type="GO" id="GO:0005524">
    <property type="term" value="F:ATP binding"/>
    <property type="evidence" value="ECO:0007669"/>
    <property type="project" value="UniProtKB-KW"/>
</dbReference>
<evidence type="ECO:0000256" key="8">
    <source>
        <dbReference type="ARBA" id="ARBA00022967"/>
    </source>
</evidence>
<dbReference type="GO" id="GO:0016887">
    <property type="term" value="F:ATP hydrolysis activity"/>
    <property type="evidence" value="ECO:0007669"/>
    <property type="project" value="InterPro"/>
</dbReference>
<accession>A0A9E2NTF6</accession>
<dbReference type="Gene3D" id="3.40.50.300">
    <property type="entry name" value="P-loop containing nucleotide triphosphate hydrolases"/>
    <property type="match status" value="1"/>
</dbReference>
<dbReference type="GO" id="GO:0022857">
    <property type="term" value="F:transmembrane transporter activity"/>
    <property type="evidence" value="ECO:0007669"/>
    <property type="project" value="UniProtKB-ARBA"/>
</dbReference>
<dbReference type="PROSITE" id="PS00211">
    <property type="entry name" value="ABC_TRANSPORTER_1"/>
    <property type="match status" value="1"/>
</dbReference>
<comment type="caution">
    <text evidence="11">The sequence shown here is derived from an EMBL/GenBank/DDBJ whole genome shotgun (WGS) entry which is preliminary data.</text>
</comment>
<name>A0A9E2NTF6_9LACO</name>
<evidence type="ECO:0000256" key="4">
    <source>
        <dbReference type="ARBA" id="ARBA00022519"/>
    </source>
</evidence>
<dbReference type="PANTHER" id="PTHR43423">
    <property type="entry name" value="ABC TRANSPORTER I FAMILY MEMBER 17"/>
    <property type="match status" value="1"/>
</dbReference>